<evidence type="ECO:0000256" key="5">
    <source>
        <dbReference type="ARBA" id="ARBA00010185"/>
    </source>
</evidence>
<reference evidence="20 21" key="1">
    <citation type="submission" date="2019-02" db="EMBL/GenBank/DDBJ databases">
        <authorList>
            <person name="Manzano-Marin A."/>
            <person name="Manzano-Marin A."/>
        </authorList>
    </citation>
    <scope>NUCLEOTIDE SEQUENCE [LARGE SCALE GENOMIC DNA]</scope>
    <source>
        <strain evidence="20 21">ErCilaricifoliae</strain>
    </source>
</reference>
<dbReference type="PANTHER" id="PTHR46382">
    <property type="entry name" value="PHOSPHATIDATE CYTIDYLYLTRANSFERASE"/>
    <property type="match status" value="1"/>
</dbReference>
<comment type="pathway">
    <text evidence="4">Lipid metabolism.</text>
</comment>
<keyword evidence="11 18" id="KW-0812">Transmembrane</keyword>
<dbReference type="UniPathway" id="UPA00557">
    <property type="reaction ID" value="UER00614"/>
</dbReference>
<feature type="transmembrane region" description="Helical" evidence="19">
    <location>
        <begin position="220"/>
        <end position="237"/>
    </location>
</feature>
<dbReference type="EMBL" id="LR217720">
    <property type="protein sequence ID" value="VFP84099.1"/>
    <property type="molecule type" value="Genomic_DNA"/>
</dbReference>
<dbReference type="GO" id="GO:0004605">
    <property type="term" value="F:phosphatidate cytidylyltransferase activity"/>
    <property type="evidence" value="ECO:0007669"/>
    <property type="project" value="UniProtKB-EC"/>
</dbReference>
<evidence type="ECO:0000256" key="13">
    <source>
        <dbReference type="ARBA" id="ARBA00022989"/>
    </source>
</evidence>
<dbReference type="AlphaFoldDB" id="A0A451DCE1"/>
<dbReference type="RefSeq" id="WP_157989625.1">
    <property type="nucleotide sequence ID" value="NZ_LR217720.1"/>
</dbReference>
<evidence type="ECO:0000256" key="4">
    <source>
        <dbReference type="ARBA" id="ARBA00005189"/>
    </source>
</evidence>
<keyword evidence="8" id="KW-1003">Cell membrane</keyword>
<organism evidence="20 21">
    <name type="scientific">Candidatus Erwinia haradaeae</name>
    <dbReference type="NCBI Taxonomy" id="1922217"/>
    <lineage>
        <taxon>Bacteria</taxon>
        <taxon>Pseudomonadati</taxon>
        <taxon>Pseudomonadota</taxon>
        <taxon>Gammaproteobacteria</taxon>
        <taxon>Enterobacterales</taxon>
        <taxon>Erwiniaceae</taxon>
        <taxon>Erwinia</taxon>
    </lineage>
</organism>
<keyword evidence="9" id="KW-0444">Lipid biosynthesis</keyword>
<keyword evidence="14" id="KW-0443">Lipid metabolism</keyword>
<keyword evidence="16" id="KW-0594">Phospholipid biosynthesis</keyword>
<evidence type="ECO:0000256" key="11">
    <source>
        <dbReference type="ARBA" id="ARBA00022692"/>
    </source>
</evidence>
<evidence type="ECO:0000256" key="8">
    <source>
        <dbReference type="ARBA" id="ARBA00022475"/>
    </source>
</evidence>
<feature type="transmembrane region" description="Helical" evidence="19">
    <location>
        <begin position="153"/>
        <end position="175"/>
    </location>
</feature>
<dbReference type="Pfam" id="PF01148">
    <property type="entry name" value="CTP_transf_1"/>
    <property type="match status" value="1"/>
</dbReference>
<dbReference type="PROSITE" id="PS01315">
    <property type="entry name" value="CDS"/>
    <property type="match status" value="1"/>
</dbReference>
<comment type="catalytic activity">
    <reaction evidence="1 18">
        <text>a 1,2-diacyl-sn-glycero-3-phosphate + CTP + H(+) = a CDP-1,2-diacyl-sn-glycerol + diphosphate</text>
        <dbReference type="Rhea" id="RHEA:16229"/>
        <dbReference type="ChEBI" id="CHEBI:15378"/>
        <dbReference type="ChEBI" id="CHEBI:33019"/>
        <dbReference type="ChEBI" id="CHEBI:37563"/>
        <dbReference type="ChEBI" id="CHEBI:58332"/>
        <dbReference type="ChEBI" id="CHEBI:58608"/>
        <dbReference type="EC" id="2.7.7.41"/>
    </reaction>
</comment>
<dbReference type="PANTHER" id="PTHR46382:SF1">
    <property type="entry name" value="PHOSPHATIDATE CYTIDYLYLTRANSFERASE"/>
    <property type="match status" value="1"/>
</dbReference>
<feature type="transmembrane region" description="Helical" evidence="19">
    <location>
        <begin position="121"/>
        <end position="141"/>
    </location>
</feature>
<keyword evidence="13 19" id="KW-1133">Transmembrane helix</keyword>
<evidence type="ECO:0000256" key="14">
    <source>
        <dbReference type="ARBA" id="ARBA00023098"/>
    </source>
</evidence>
<accession>A0A451DCE1</accession>
<evidence type="ECO:0000313" key="21">
    <source>
        <dbReference type="Proteomes" id="UP000294418"/>
    </source>
</evidence>
<dbReference type="EC" id="2.7.7.41" evidence="6 18"/>
<evidence type="ECO:0000256" key="3">
    <source>
        <dbReference type="ARBA" id="ARBA00005119"/>
    </source>
</evidence>
<evidence type="ECO:0000256" key="12">
    <source>
        <dbReference type="ARBA" id="ARBA00022695"/>
    </source>
</evidence>
<evidence type="ECO:0000256" key="19">
    <source>
        <dbReference type="SAM" id="Phobius"/>
    </source>
</evidence>
<dbReference type="OrthoDB" id="9799199at2"/>
<sequence>MFKLRLITALISMPVIIIALCYLSMIAFAIAILAISMLAAWEWSVLAGLSSYPMKILLTTSCGVILLGCMLRILSDANIQNGISFLNTTTFLWIALCWWVIAIPLVYYYPHSAIFWRRSCILRILFGFLTIFSFFCGMLAIRKYHYAVDHNAGVWLLFYLLIVVWGADSGAYVFGKLFGKHQLAPNLSSGKTVEGLMGGFCTSFLFFVLLSGLSSVSIPCIRLLFYTIIVVFASLLGDLNESMFKREADVKDSGNFFPGHGGVLDRIDSLTAAAPVFASLPWLM</sequence>
<evidence type="ECO:0000256" key="15">
    <source>
        <dbReference type="ARBA" id="ARBA00023136"/>
    </source>
</evidence>
<evidence type="ECO:0000256" key="6">
    <source>
        <dbReference type="ARBA" id="ARBA00012487"/>
    </source>
</evidence>
<feature type="transmembrane region" description="Helical" evidence="19">
    <location>
        <begin position="7"/>
        <end position="40"/>
    </location>
</feature>
<feature type="transmembrane region" description="Helical" evidence="19">
    <location>
        <begin position="52"/>
        <end position="73"/>
    </location>
</feature>
<dbReference type="GO" id="GO:0016024">
    <property type="term" value="P:CDP-diacylglycerol biosynthetic process"/>
    <property type="evidence" value="ECO:0007669"/>
    <property type="project" value="UniProtKB-UniPathway"/>
</dbReference>
<feature type="transmembrane region" description="Helical" evidence="19">
    <location>
        <begin position="85"/>
        <end position="109"/>
    </location>
</feature>
<protein>
    <recommendedName>
        <fullName evidence="7 18">Phosphatidate cytidylyltransferase</fullName>
        <ecNumber evidence="6 18">2.7.7.41</ecNumber>
    </recommendedName>
</protein>
<gene>
    <name evidence="20" type="primary">cdsA</name>
    <name evidence="20" type="ORF">ERCILAFE3058_197</name>
</gene>
<dbReference type="GO" id="GO:0005886">
    <property type="term" value="C:plasma membrane"/>
    <property type="evidence" value="ECO:0007669"/>
    <property type="project" value="UniProtKB-SubCell"/>
</dbReference>
<dbReference type="Proteomes" id="UP000294418">
    <property type="component" value="Chromosome"/>
</dbReference>
<comment type="subcellular location">
    <subcellularLocation>
        <location evidence="2">Cell membrane</location>
        <topology evidence="2">Multi-pass membrane protein</topology>
    </subcellularLocation>
</comment>
<dbReference type="InterPro" id="IPR000374">
    <property type="entry name" value="PC_trans"/>
</dbReference>
<evidence type="ECO:0000256" key="9">
    <source>
        <dbReference type="ARBA" id="ARBA00022516"/>
    </source>
</evidence>
<evidence type="ECO:0000256" key="18">
    <source>
        <dbReference type="RuleBase" id="RU003938"/>
    </source>
</evidence>
<feature type="transmembrane region" description="Helical" evidence="19">
    <location>
        <begin position="195"/>
        <end position="213"/>
    </location>
</feature>
<keyword evidence="15 19" id="KW-0472">Membrane</keyword>
<comment type="similarity">
    <text evidence="5 18">Belongs to the CDS family.</text>
</comment>
<comment type="pathway">
    <text evidence="3 18">Phospholipid metabolism; CDP-diacylglycerol biosynthesis; CDP-diacylglycerol from sn-glycerol 3-phosphate: step 3/3.</text>
</comment>
<evidence type="ECO:0000256" key="10">
    <source>
        <dbReference type="ARBA" id="ARBA00022679"/>
    </source>
</evidence>
<proteinExistence type="inferred from homology"/>
<keyword evidence="10 18" id="KW-0808">Transferase</keyword>
<keyword evidence="17" id="KW-1208">Phospholipid metabolism</keyword>
<evidence type="ECO:0000313" key="20">
    <source>
        <dbReference type="EMBL" id="VFP84099.1"/>
    </source>
</evidence>
<name>A0A451DCE1_9GAMM</name>
<evidence type="ECO:0000256" key="7">
    <source>
        <dbReference type="ARBA" id="ARBA00019373"/>
    </source>
</evidence>
<evidence type="ECO:0000256" key="1">
    <source>
        <dbReference type="ARBA" id="ARBA00001698"/>
    </source>
</evidence>
<keyword evidence="12 18" id="KW-0548">Nucleotidyltransferase</keyword>
<evidence type="ECO:0000256" key="2">
    <source>
        <dbReference type="ARBA" id="ARBA00004651"/>
    </source>
</evidence>
<evidence type="ECO:0000256" key="16">
    <source>
        <dbReference type="ARBA" id="ARBA00023209"/>
    </source>
</evidence>
<evidence type="ECO:0000256" key="17">
    <source>
        <dbReference type="ARBA" id="ARBA00023264"/>
    </source>
</evidence>